<evidence type="ECO:0000256" key="3">
    <source>
        <dbReference type="ARBA" id="ARBA00022475"/>
    </source>
</evidence>
<accession>A0A6B1D7F2</accession>
<name>A0A6B1D7F2_9CHLR</name>
<comment type="subcellular location">
    <subcellularLocation>
        <location evidence="9">Cell membrane</location>
        <topology evidence="9">Single-pass membrane protein</topology>
    </subcellularLocation>
    <subcellularLocation>
        <location evidence="1">Membrane</location>
    </subcellularLocation>
</comment>
<comment type="caution">
    <text evidence="10">The sequence shown here is derived from an EMBL/GenBank/DDBJ whole genome shotgun (WGS) entry which is preliminary data.</text>
</comment>
<evidence type="ECO:0000256" key="6">
    <source>
        <dbReference type="ARBA" id="ARBA00022989"/>
    </source>
</evidence>
<keyword evidence="4 9" id="KW-0812">Transmembrane</keyword>
<keyword evidence="2 9" id="KW-0813">Transport</keyword>
<dbReference type="Gene3D" id="1.20.5.1030">
    <property type="entry name" value="Preprotein translocase secy subunit"/>
    <property type="match status" value="1"/>
</dbReference>
<evidence type="ECO:0000256" key="1">
    <source>
        <dbReference type="ARBA" id="ARBA00004370"/>
    </source>
</evidence>
<organism evidence="10">
    <name type="scientific">Caldilineaceae bacterium SB0661_bin_32</name>
    <dbReference type="NCBI Taxonomy" id="2605255"/>
    <lineage>
        <taxon>Bacteria</taxon>
        <taxon>Bacillati</taxon>
        <taxon>Chloroflexota</taxon>
        <taxon>Caldilineae</taxon>
        <taxon>Caldilineales</taxon>
        <taxon>Caldilineaceae</taxon>
    </lineage>
</organism>
<comment type="subunit">
    <text evidence="9">Component of the Sec protein translocase complex. Heterotrimer consisting of SecY, SecE and SecG subunits. The heterotrimers can form oligomers, although 1 heterotrimer is thought to be able to translocate proteins. Interacts with the ribosome. Interacts with SecDF, and other proteins may be involved. Interacts with SecA.</text>
</comment>
<dbReference type="PROSITE" id="PS01067">
    <property type="entry name" value="SECE_SEC61G"/>
    <property type="match status" value="1"/>
</dbReference>
<comment type="similarity">
    <text evidence="9">Belongs to the SecE/SEC61-gamma family.</text>
</comment>
<dbReference type="GO" id="GO:0008320">
    <property type="term" value="F:protein transmembrane transporter activity"/>
    <property type="evidence" value="ECO:0007669"/>
    <property type="project" value="UniProtKB-UniRule"/>
</dbReference>
<dbReference type="GO" id="GO:0006605">
    <property type="term" value="P:protein targeting"/>
    <property type="evidence" value="ECO:0007669"/>
    <property type="project" value="UniProtKB-UniRule"/>
</dbReference>
<dbReference type="InterPro" id="IPR038379">
    <property type="entry name" value="SecE_sf"/>
</dbReference>
<keyword evidence="7 9" id="KW-0811">Translocation</keyword>
<dbReference type="NCBIfam" id="TIGR00964">
    <property type="entry name" value="secE_bact"/>
    <property type="match status" value="1"/>
</dbReference>
<sequence length="81" mass="9273">MFTYQTESIVSRSTTVQRSDNAIVRYFKETRAEIGKVTWPTREEGTRLTVVVLIVTTIAALVLFAVDSFFSYLVTLFLQVF</sequence>
<dbReference type="GO" id="GO:0043952">
    <property type="term" value="P:protein transport by the Sec complex"/>
    <property type="evidence" value="ECO:0007669"/>
    <property type="project" value="UniProtKB-UniRule"/>
</dbReference>
<dbReference type="InterPro" id="IPR001901">
    <property type="entry name" value="Translocase_SecE/Sec61-g"/>
</dbReference>
<gene>
    <name evidence="9 10" type="primary">secE</name>
    <name evidence="10" type="ORF">F4X14_09855</name>
</gene>
<dbReference type="InterPro" id="IPR005807">
    <property type="entry name" value="SecE_bac"/>
</dbReference>
<evidence type="ECO:0000256" key="4">
    <source>
        <dbReference type="ARBA" id="ARBA00022692"/>
    </source>
</evidence>
<protein>
    <recommendedName>
        <fullName evidence="9">Protein translocase subunit SecE</fullName>
    </recommendedName>
</protein>
<evidence type="ECO:0000256" key="9">
    <source>
        <dbReference type="HAMAP-Rule" id="MF_00422"/>
    </source>
</evidence>
<evidence type="ECO:0000256" key="7">
    <source>
        <dbReference type="ARBA" id="ARBA00023010"/>
    </source>
</evidence>
<dbReference type="GO" id="GO:0005886">
    <property type="term" value="C:plasma membrane"/>
    <property type="evidence" value="ECO:0007669"/>
    <property type="project" value="UniProtKB-SubCell"/>
</dbReference>
<evidence type="ECO:0000256" key="8">
    <source>
        <dbReference type="ARBA" id="ARBA00023136"/>
    </source>
</evidence>
<keyword evidence="6 9" id="KW-1133">Transmembrane helix</keyword>
<dbReference type="PANTHER" id="PTHR33910">
    <property type="entry name" value="PROTEIN TRANSLOCASE SUBUNIT SECE"/>
    <property type="match status" value="1"/>
</dbReference>
<evidence type="ECO:0000256" key="2">
    <source>
        <dbReference type="ARBA" id="ARBA00022448"/>
    </source>
</evidence>
<keyword evidence="8 9" id="KW-0472">Membrane</keyword>
<reference evidence="10" key="1">
    <citation type="submission" date="2019-09" db="EMBL/GenBank/DDBJ databases">
        <title>Characterisation of the sponge microbiome using genome-centric metagenomics.</title>
        <authorList>
            <person name="Engelberts J.P."/>
            <person name="Robbins S.J."/>
            <person name="De Goeij J.M."/>
            <person name="Aranda M."/>
            <person name="Bell S.C."/>
            <person name="Webster N.S."/>
        </authorList>
    </citation>
    <scope>NUCLEOTIDE SEQUENCE</scope>
    <source>
        <strain evidence="10">SB0661_bin_32</strain>
    </source>
</reference>
<dbReference type="AlphaFoldDB" id="A0A6B1D7F2"/>
<dbReference type="GO" id="GO:0065002">
    <property type="term" value="P:intracellular protein transmembrane transport"/>
    <property type="evidence" value="ECO:0007669"/>
    <property type="project" value="UniProtKB-UniRule"/>
</dbReference>
<evidence type="ECO:0000313" key="10">
    <source>
        <dbReference type="EMBL" id="MYC95265.1"/>
    </source>
</evidence>
<dbReference type="HAMAP" id="MF_00422">
    <property type="entry name" value="SecE"/>
    <property type="match status" value="1"/>
</dbReference>
<dbReference type="GO" id="GO:0009306">
    <property type="term" value="P:protein secretion"/>
    <property type="evidence" value="ECO:0007669"/>
    <property type="project" value="UniProtKB-UniRule"/>
</dbReference>
<keyword evidence="3 9" id="KW-1003">Cell membrane</keyword>
<feature type="transmembrane region" description="Helical" evidence="9">
    <location>
        <begin position="48"/>
        <end position="78"/>
    </location>
</feature>
<dbReference type="PRINTS" id="PR01650">
    <property type="entry name" value="SECETRNLCASE"/>
</dbReference>
<evidence type="ECO:0000256" key="5">
    <source>
        <dbReference type="ARBA" id="ARBA00022927"/>
    </source>
</evidence>
<proteinExistence type="inferred from homology"/>
<dbReference type="EMBL" id="VXMH01000050">
    <property type="protein sequence ID" value="MYC95265.1"/>
    <property type="molecule type" value="Genomic_DNA"/>
</dbReference>
<comment type="function">
    <text evidence="9">Essential subunit of the Sec protein translocation channel SecYEG. Clamps together the 2 halves of SecY. May contact the channel plug during translocation.</text>
</comment>
<keyword evidence="5 9" id="KW-0653">Protein transport</keyword>
<dbReference type="PANTHER" id="PTHR33910:SF1">
    <property type="entry name" value="PROTEIN TRANSLOCASE SUBUNIT SECE"/>
    <property type="match status" value="1"/>
</dbReference>
<dbReference type="Pfam" id="PF00584">
    <property type="entry name" value="SecE"/>
    <property type="match status" value="1"/>
</dbReference>